<keyword evidence="3" id="KW-1185">Reference proteome</keyword>
<sequence length="274" mass="29235">MTTTMPPTTHALSRAERLRLMRSTRKLGALLGETPLFTDPRPTSPAFTPSHARAASMASTSAKADWERRYPSSQRSSSLAAASVSQATPPRSVAARRSVATPSAPRPVLMLHLPASFTPGDDPRTPRSPLPSPLSATFHPAHSGADRRRKMAKLARTLGENVPPELVFPSGSAAGDGSLSAPRPRKHRRASTVSLPRPGAEDEPFSLPSTVPYASSGASITSSISSSESDEHLLAPPKPHSHMHRCERAEGWSGEWGGAVGNMEDVVRGLRQLR</sequence>
<feature type="compositionally biased region" description="Low complexity" evidence="1">
    <location>
        <begin position="170"/>
        <end position="181"/>
    </location>
</feature>
<organism evidence="2 3">
    <name type="scientific">Mycena belliarum</name>
    <dbReference type="NCBI Taxonomy" id="1033014"/>
    <lineage>
        <taxon>Eukaryota</taxon>
        <taxon>Fungi</taxon>
        <taxon>Dikarya</taxon>
        <taxon>Basidiomycota</taxon>
        <taxon>Agaricomycotina</taxon>
        <taxon>Agaricomycetes</taxon>
        <taxon>Agaricomycetidae</taxon>
        <taxon>Agaricales</taxon>
        <taxon>Marasmiineae</taxon>
        <taxon>Mycenaceae</taxon>
        <taxon>Mycena</taxon>
    </lineage>
</organism>
<feature type="compositionally biased region" description="Low complexity" evidence="1">
    <location>
        <begin position="214"/>
        <end position="227"/>
    </location>
</feature>
<feature type="region of interest" description="Disordered" evidence="1">
    <location>
        <begin position="163"/>
        <end position="244"/>
    </location>
</feature>
<proteinExistence type="predicted"/>
<feature type="region of interest" description="Disordered" evidence="1">
    <location>
        <begin position="31"/>
        <end position="149"/>
    </location>
</feature>
<accession>A0AAD6XUR7</accession>
<comment type="caution">
    <text evidence="2">The sequence shown here is derived from an EMBL/GenBank/DDBJ whole genome shotgun (WGS) entry which is preliminary data.</text>
</comment>
<dbReference type="EMBL" id="JARJCN010000005">
    <property type="protein sequence ID" value="KAJ7100923.1"/>
    <property type="molecule type" value="Genomic_DNA"/>
</dbReference>
<dbReference type="Proteomes" id="UP001222325">
    <property type="component" value="Unassembled WGS sequence"/>
</dbReference>
<reference evidence="2" key="1">
    <citation type="submission" date="2023-03" db="EMBL/GenBank/DDBJ databases">
        <title>Massive genome expansion in bonnet fungi (Mycena s.s.) driven by repeated elements and novel gene families across ecological guilds.</title>
        <authorList>
            <consortium name="Lawrence Berkeley National Laboratory"/>
            <person name="Harder C.B."/>
            <person name="Miyauchi S."/>
            <person name="Viragh M."/>
            <person name="Kuo A."/>
            <person name="Thoen E."/>
            <person name="Andreopoulos B."/>
            <person name="Lu D."/>
            <person name="Skrede I."/>
            <person name="Drula E."/>
            <person name="Henrissat B."/>
            <person name="Morin E."/>
            <person name="Kohler A."/>
            <person name="Barry K."/>
            <person name="LaButti K."/>
            <person name="Morin E."/>
            <person name="Salamov A."/>
            <person name="Lipzen A."/>
            <person name="Mereny Z."/>
            <person name="Hegedus B."/>
            <person name="Baldrian P."/>
            <person name="Stursova M."/>
            <person name="Weitz H."/>
            <person name="Taylor A."/>
            <person name="Grigoriev I.V."/>
            <person name="Nagy L.G."/>
            <person name="Martin F."/>
            <person name="Kauserud H."/>
        </authorList>
    </citation>
    <scope>NUCLEOTIDE SEQUENCE</scope>
    <source>
        <strain evidence="2">CBHHK173m</strain>
    </source>
</reference>
<dbReference type="AlphaFoldDB" id="A0AAD6XUR7"/>
<protein>
    <submittedName>
        <fullName evidence="2">Uncharacterized protein</fullName>
    </submittedName>
</protein>
<feature type="compositionally biased region" description="Low complexity" evidence="1">
    <location>
        <begin position="72"/>
        <end position="87"/>
    </location>
</feature>
<evidence type="ECO:0000256" key="1">
    <source>
        <dbReference type="SAM" id="MobiDB-lite"/>
    </source>
</evidence>
<evidence type="ECO:0000313" key="3">
    <source>
        <dbReference type="Proteomes" id="UP001222325"/>
    </source>
</evidence>
<name>A0AAD6XUR7_9AGAR</name>
<evidence type="ECO:0000313" key="2">
    <source>
        <dbReference type="EMBL" id="KAJ7100923.1"/>
    </source>
</evidence>
<gene>
    <name evidence="2" type="ORF">B0H15DRAFT_796592</name>
</gene>